<evidence type="ECO:0000256" key="3">
    <source>
        <dbReference type="ARBA" id="ARBA00022771"/>
    </source>
</evidence>
<feature type="domain" description="Zinc finger ZPR1-type" evidence="5">
    <location>
        <begin position="29"/>
        <end position="122"/>
    </location>
</feature>
<evidence type="ECO:0000256" key="1">
    <source>
        <dbReference type="ARBA" id="ARBA00008354"/>
    </source>
</evidence>
<dbReference type="PANTHER" id="PTHR10876">
    <property type="entry name" value="ZINC FINGER PROTEIN ZPR1"/>
    <property type="match status" value="1"/>
</dbReference>
<protein>
    <submittedName>
        <fullName evidence="6">(California timema) hypothetical protein</fullName>
    </submittedName>
</protein>
<dbReference type="SMART" id="SM00709">
    <property type="entry name" value="Zpr1"/>
    <property type="match status" value="1"/>
</dbReference>
<accession>A0A7R9PFM7</accession>
<dbReference type="Pfam" id="PF03367">
    <property type="entry name" value="Zn_ribbon_ZPR1"/>
    <property type="match status" value="1"/>
</dbReference>
<reference evidence="6" key="1">
    <citation type="submission" date="2020-11" db="EMBL/GenBank/DDBJ databases">
        <authorList>
            <person name="Tran Van P."/>
        </authorList>
    </citation>
    <scope>NUCLEOTIDE SEQUENCE</scope>
</reference>
<dbReference type="InterPro" id="IPR040141">
    <property type="entry name" value="ZPR1"/>
</dbReference>
<dbReference type="EMBL" id="OE208923">
    <property type="protein sequence ID" value="CAD7581055.1"/>
    <property type="molecule type" value="Genomic_DNA"/>
</dbReference>
<evidence type="ECO:0000313" key="6">
    <source>
        <dbReference type="EMBL" id="CAD7581055.1"/>
    </source>
</evidence>
<dbReference type="Gene3D" id="2.60.120.1040">
    <property type="entry name" value="ZPR1, A/B domain"/>
    <property type="match status" value="1"/>
</dbReference>
<gene>
    <name evidence="6" type="ORF">TCMB3V08_LOCUS13588</name>
</gene>
<dbReference type="FunFam" id="2.20.25.420:FF:000001">
    <property type="entry name" value="Zinc finger protein ZPR1"/>
    <property type="match status" value="1"/>
</dbReference>
<dbReference type="PANTHER" id="PTHR10876:SF0">
    <property type="entry name" value="ZINC FINGER PROTEIN ZPR1"/>
    <property type="match status" value="1"/>
</dbReference>
<dbReference type="Gene3D" id="2.20.25.420">
    <property type="entry name" value="ZPR1, zinc finger domain"/>
    <property type="match status" value="1"/>
</dbReference>
<evidence type="ECO:0000256" key="2">
    <source>
        <dbReference type="ARBA" id="ARBA00022723"/>
    </source>
</evidence>
<keyword evidence="2" id="KW-0479">Metal-binding</keyword>
<keyword evidence="4" id="KW-0862">Zinc</keyword>
<evidence type="ECO:0000256" key="4">
    <source>
        <dbReference type="ARBA" id="ARBA00022833"/>
    </source>
</evidence>
<comment type="similarity">
    <text evidence="1">Belongs to the ZPR1 family.</text>
</comment>
<dbReference type="InterPro" id="IPR042451">
    <property type="entry name" value="ZPR1_A/B_dom"/>
</dbReference>
<keyword evidence="3" id="KW-0863">Zinc-finger</keyword>
<evidence type="ECO:0000259" key="5">
    <source>
        <dbReference type="SMART" id="SM00709"/>
    </source>
</evidence>
<dbReference type="GO" id="GO:0005634">
    <property type="term" value="C:nucleus"/>
    <property type="evidence" value="ECO:0007669"/>
    <property type="project" value="TreeGrafter"/>
</dbReference>
<dbReference type="InterPro" id="IPR042452">
    <property type="entry name" value="ZPR1_Znf1/2"/>
</dbReference>
<dbReference type="InterPro" id="IPR056180">
    <property type="entry name" value="ZPR1_jr_dom"/>
</dbReference>
<organism evidence="6">
    <name type="scientific">Timema californicum</name>
    <name type="common">California timema</name>
    <name type="synonym">Walking stick</name>
    <dbReference type="NCBI Taxonomy" id="61474"/>
    <lineage>
        <taxon>Eukaryota</taxon>
        <taxon>Metazoa</taxon>
        <taxon>Ecdysozoa</taxon>
        <taxon>Arthropoda</taxon>
        <taxon>Hexapoda</taxon>
        <taxon>Insecta</taxon>
        <taxon>Pterygota</taxon>
        <taxon>Neoptera</taxon>
        <taxon>Polyneoptera</taxon>
        <taxon>Phasmatodea</taxon>
        <taxon>Timematodea</taxon>
        <taxon>Timematoidea</taxon>
        <taxon>Timematidae</taxon>
        <taxon>Timema</taxon>
    </lineage>
</organism>
<dbReference type="AlphaFoldDB" id="A0A7R9PFM7"/>
<proteinExistence type="inferred from homology"/>
<dbReference type="Pfam" id="PF22794">
    <property type="entry name" value="jr-ZPR1"/>
    <property type="match status" value="1"/>
</dbReference>
<name>A0A7R9PFM7_TIMCA</name>
<dbReference type="GO" id="GO:0008270">
    <property type="term" value="F:zinc ion binding"/>
    <property type="evidence" value="ECO:0007669"/>
    <property type="project" value="UniProtKB-KW"/>
</dbReference>
<dbReference type="InterPro" id="IPR004457">
    <property type="entry name" value="Znf_ZPR1"/>
</dbReference>
<sequence length="123" mass="13986">MNNPINKTGKPLFKELTADEEFEPSEIESLCMNCGENGLTRLLLTKIPFYKEVIVISFSCEKCGYQNNEIQRGGQTEEKGVRVVLHVQTTEDLNRQVVKSDYTSVRIPELDFEIQSQSQKGGR</sequence>